<dbReference type="HOGENOM" id="CLU_221056_0_0_3"/>
<gene>
    <name evidence="1" type="ORF">Chro_3109</name>
</gene>
<dbReference type="InParanoid" id="K9U2B6"/>
<dbReference type="EMBL" id="CP003597">
    <property type="protein sequence ID" value="AFY88576.1"/>
    <property type="molecule type" value="Genomic_DNA"/>
</dbReference>
<dbReference type="KEGG" id="cthe:Chro_3109"/>
<keyword evidence="2" id="KW-1185">Reference proteome</keyword>
<protein>
    <submittedName>
        <fullName evidence="1">Uncharacterized protein</fullName>
    </submittedName>
</protein>
<organism evidence="1 2">
    <name type="scientific">Chroococcidiopsis thermalis (strain PCC 7203)</name>
    <dbReference type="NCBI Taxonomy" id="251229"/>
    <lineage>
        <taxon>Bacteria</taxon>
        <taxon>Bacillati</taxon>
        <taxon>Cyanobacteriota</taxon>
        <taxon>Cyanophyceae</taxon>
        <taxon>Chroococcidiopsidales</taxon>
        <taxon>Chroococcidiopsidaceae</taxon>
        <taxon>Chroococcidiopsis</taxon>
    </lineage>
</organism>
<dbReference type="AlphaFoldDB" id="K9U2B6"/>
<reference evidence="1 2" key="1">
    <citation type="submission" date="2012-06" db="EMBL/GenBank/DDBJ databases">
        <title>Finished chromosome of genome of Chroococcidiopsis thermalis PCC 7203.</title>
        <authorList>
            <consortium name="US DOE Joint Genome Institute"/>
            <person name="Gugger M."/>
            <person name="Coursin T."/>
            <person name="Rippka R."/>
            <person name="Tandeau De Marsac N."/>
            <person name="Huntemann M."/>
            <person name="Wei C.-L."/>
            <person name="Han J."/>
            <person name="Detter J.C."/>
            <person name="Han C."/>
            <person name="Tapia R."/>
            <person name="Davenport K."/>
            <person name="Daligault H."/>
            <person name="Erkkila T."/>
            <person name="Gu W."/>
            <person name="Munk A.C.C."/>
            <person name="Teshima H."/>
            <person name="Xu Y."/>
            <person name="Chain P."/>
            <person name="Chen A."/>
            <person name="Krypides N."/>
            <person name="Mavromatis K."/>
            <person name="Markowitz V."/>
            <person name="Szeto E."/>
            <person name="Ivanova N."/>
            <person name="Mikhailova N."/>
            <person name="Ovchinnikova G."/>
            <person name="Pagani I."/>
            <person name="Pati A."/>
            <person name="Goodwin L."/>
            <person name="Peters L."/>
            <person name="Pitluck S."/>
            <person name="Woyke T."/>
            <person name="Kerfeld C."/>
        </authorList>
    </citation>
    <scope>NUCLEOTIDE SEQUENCE [LARGE SCALE GENOMIC DNA]</scope>
    <source>
        <strain evidence="1 2">PCC 7203</strain>
    </source>
</reference>
<sequence length="32" mass="3685">MLTFLLIVGAMGGAIFYVVWSEKQLQELKNRE</sequence>
<name>K9U2B6_CHRTP</name>
<evidence type="ECO:0000313" key="2">
    <source>
        <dbReference type="Proteomes" id="UP000010384"/>
    </source>
</evidence>
<proteinExistence type="predicted"/>
<dbReference type="Proteomes" id="UP000010384">
    <property type="component" value="Chromosome"/>
</dbReference>
<evidence type="ECO:0000313" key="1">
    <source>
        <dbReference type="EMBL" id="AFY88576.1"/>
    </source>
</evidence>
<accession>K9U2B6</accession>